<dbReference type="RefSeq" id="WP_209532800.1">
    <property type="nucleotide sequence ID" value="NZ_JAEEGA010000026.1"/>
</dbReference>
<organism evidence="2 3">
    <name type="scientific">Vagococcus allomyrinae</name>
    <dbReference type="NCBI Taxonomy" id="2794353"/>
    <lineage>
        <taxon>Bacteria</taxon>
        <taxon>Bacillati</taxon>
        <taxon>Bacillota</taxon>
        <taxon>Bacilli</taxon>
        <taxon>Lactobacillales</taxon>
        <taxon>Enterococcaceae</taxon>
        <taxon>Vagococcus</taxon>
    </lineage>
</organism>
<reference evidence="2" key="1">
    <citation type="submission" date="2020-12" db="EMBL/GenBank/DDBJ databases">
        <title>Vagococcus allomyrinae sp. nov. and Enterococcus lavae sp. nov., isolated from the larvae of Allomyrina dichotoma.</title>
        <authorList>
            <person name="Lee S.D."/>
        </authorList>
    </citation>
    <scope>NUCLEOTIDE SEQUENCE</scope>
    <source>
        <strain evidence="2">BWB3-3</strain>
    </source>
</reference>
<dbReference type="AlphaFoldDB" id="A0A940SUJ5"/>
<feature type="transmembrane region" description="Helical" evidence="1">
    <location>
        <begin position="38"/>
        <end position="58"/>
    </location>
</feature>
<dbReference type="Proteomes" id="UP000674938">
    <property type="component" value="Unassembled WGS sequence"/>
</dbReference>
<comment type="caution">
    <text evidence="2">The sequence shown here is derived from an EMBL/GenBank/DDBJ whole genome shotgun (WGS) entry which is preliminary data.</text>
</comment>
<keyword evidence="3" id="KW-1185">Reference proteome</keyword>
<evidence type="ECO:0000256" key="1">
    <source>
        <dbReference type="SAM" id="Phobius"/>
    </source>
</evidence>
<keyword evidence="1" id="KW-0472">Membrane</keyword>
<evidence type="ECO:0000313" key="2">
    <source>
        <dbReference type="EMBL" id="MBP1044382.1"/>
    </source>
</evidence>
<sequence>MSDKEWIHQRRKDKLVKLFFILLLAYILYATFFNFKIVILFFLISLLLGCILTVIEIIDMIKSKQR</sequence>
<keyword evidence="1" id="KW-0812">Transmembrane</keyword>
<feature type="transmembrane region" description="Helical" evidence="1">
    <location>
        <begin position="15"/>
        <end position="32"/>
    </location>
</feature>
<evidence type="ECO:0000313" key="3">
    <source>
        <dbReference type="Proteomes" id="UP000674938"/>
    </source>
</evidence>
<proteinExistence type="predicted"/>
<name>A0A940SUJ5_9ENTE</name>
<dbReference type="EMBL" id="JAEEGA010000026">
    <property type="protein sequence ID" value="MBP1044382.1"/>
    <property type="molecule type" value="Genomic_DNA"/>
</dbReference>
<keyword evidence="1" id="KW-1133">Transmembrane helix</keyword>
<accession>A0A940SUJ5</accession>
<gene>
    <name evidence="2" type="ORF">I6N95_25565</name>
</gene>
<protein>
    <submittedName>
        <fullName evidence="2">Uncharacterized protein</fullName>
    </submittedName>
</protein>